<dbReference type="Proteomes" id="UP000315498">
    <property type="component" value="Unassembled WGS sequence"/>
</dbReference>
<dbReference type="Gene3D" id="3.40.30.10">
    <property type="entry name" value="Glutaredoxin"/>
    <property type="match status" value="1"/>
</dbReference>
<dbReference type="GO" id="GO:0016740">
    <property type="term" value="F:transferase activity"/>
    <property type="evidence" value="ECO:0007669"/>
    <property type="project" value="UniProtKB-KW"/>
</dbReference>
<reference evidence="2 3" key="1">
    <citation type="submission" date="2019-02" db="EMBL/GenBank/DDBJ databases">
        <title>Prokaryotic population dynamics and viral predation in marine succession experiment using metagenomics: the confinement effect.</title>
        <authorList>
            <person name="Haro-Moreno J.M."/>
            <person name="Rodriguez-Valera F."/>
            <person name="Lopez-Perez M."/>
        </authorList>
    </citation>
    <scope>NUCLEOTIDE SEQUENCE [LARGE SCALE GENOMIC DNA]</scope>
    <source>
        <strain evidence="2">MED-G161</strain>
    </source>
</reference>
<dbReference type="EMBL" id="SHBG01000021">
    <property type="protein sequence ID" value="RZO24352.1"/>
    <property type="molecule type" value="Genomic_DNA"/>
</dbReference>
<protein>
    <submittedName>
        <fullName evidence="2">Glutathione S-transferase</fullName>
    </submittedName>
</protein>
<proteinExistence type="predicted"/>
<dbReference type="GO" id="GO:0005737">
    <property type="term" value="C:cytoplasm"/>
    <property type="evidence" value="ECO:0007669"/>
    <property type="project" value="TreeGrafter"/>
</dbReference>
<feature type="domain" description="GST N-terminal" evidence="1">
    <location>
        <begin position="10"/>
        <end position="86"/>
    </location>
</feature>
<evidence type="ECO:0000313" key="2">
    <source>
        <dbReference type="EMBL" id="RZO24352.1"/>
    </source>
</evidence>
<dbReference type="PANTHER" id="PTHR12289:SF67">
    <property type="match status" value="1"/>
</dbReference>
<dbReference type="SUPFAM" id="SSF52833">
    <property type="entry name" value="Thioredoxin-like"/>
    <property type="match status" value="1"/>
</dbReference>
<dbReference type="Gene3D" id="1.20.1050.10">
    <property type="match status" value="1"/>
</dbReference>
<evidence type="ECO:0000313" key="3">
    <source>
        <dbReference type="Proteomes" id="UP000315498"/>
    </source>
</evidence>
<dbReference type="PANTHER" id="PTHR12289">
    <property type="entry name" value="METAXIN RELATED"/>
    <property type="match status" value="1"/>
</dbReference>
<sequence length="368" mass="42917">MNNPIKVFGNSGSPYTQKILALLRYRNIPYQVSWGDVVHNLSLLDIEPPKPVLLPTLIFEDEEKNYLCKTDTTPIIRYLEKTYENKSVIPNNPIISFLNYLLEDFADEWTTKYMFHYRWHFKEDAENAKKMLVLQHKLNIDNKSMNQFADVIAERQINRLWVVGSNDETAEVIDNSYKRYLQLMENHLQNCPFMFGQRPSSSDFALYGQLTQLVGFDPTPRNIAHKISPRTISWVNVMSDLSGLHDKGGIGPFFGIETHDNKNTEVNYFNDNKTGWTDLRNLPDTLKDLFVEVGKMYVPCLVANNEAHMNGNETWETELNGSTWKQKTFPYQVKCLQWIKEEFNYLSKEDKKFVLNYLDGTNINLILE</sequence>
<comment type="caution">
    <text evidence="2">The sequence shown here is derived from an EMBL/GenBank/DDBJ whole genome shotgun (WGS) entry which is preliminary data.</text>
</comment>
<evidence type="ECO:0000259" key="1">
    <source>
        <dbReference type="Pfam" id="PF13417"/>
    </source>
</evidence>
<name>A0A520MT04_9GAMM</name>
<dbReference type="AlphaFoldDB" id="A0A520MT04"/>
<accession>A0A520MT04</accession>
<dbReference type="CDD" id="cd00570">
    <property type="entry name" value="GST_N_family"/>
    <property type="match status" value="1"/>
</dbReference>
<keyword evidence="2" id="KW-0808">Transferase</keyword>
<dbReference type="InterPro" id="IPR036282">
    <property type="entry name" value="Glutathione-S-Trfase_C_sf"/>
</dbReference>
<dbReference type="Pfam" id="PF13417">
    <property type="entry name" value="GST_N_3"/>
    <property type="match status" value="1"/>
</dbReference>
<dbReference type="InterPro" id="IPR004045">
    <property type="entry name" value="Glutathione_S-Trfase_N"/>
</dbReference>
<dbReference type="InterPro" id="IPR050931">
    <property type="entry name" value="Mito_Protein_Transport_Metaxin"/>
</dbReference>
<gene>
    <name evidence="2" type="ORF">EVA94_02765</name>
</gene>
<organism evidence="2 3">
    <name type="scientific">SAR86 cluster bacterium</name>
    <dbReference type="NCBI Taxonomy" id="2030880"/>
    <lineage>
        <taxon>Bacteria</taxon>
        <taxon>Pseudomonadati</taxon>
        <taxon>Pseudomonadota</taxon>
        <taxon>Gammaproteobacteria</taxon>
        <taxon>SAR86 cluster</taxon>
    </lineage>
</organism>
<dbReference type="InterPro" id="IPR036249">
    <property type="entry name" value="Thioredoxin-like_sf"/>
</dbReference>
<dbReference type="SUPFAM" id="SSF47616">
    <property type="entry name" value="GST C-terminal domain-like"/>
    <property type="match status" value="1"/>
</dbReference>